<reference evidence="1 2" key="1">
    <citation type="submission" date="2016-02" db="EMBL/GenBank/DDBJ databases">
        <title>Genome sequence of Halalkalicoccus paucihalophilus DSM 24557.</title>
        <authorList>
            <person name="Poehlein A."/>
            <person name="Daniel R."/>
        </authorList>
    </citation>
    <scope>NUCLEOTIDE SEQUENCE [LARGE SCALE GENOMIC DNA]</scope>
    <source>
        <strain evidence="1 2">DSM 24557</strain>
    </source>
</reference>
<keyword evidence="2" id="KW-1185">Reference proteome</keyword>
<evidence type="ECO:0000313" key="2">
    <source>
        <dbReference type="Proteomes" id="UP000075321"/>
    </source>
</evidence>
<dbReference type="AlphaFoldDB" id="A0A151ABI5"/>
<comment type="caution">
    <text evidence="1">The sequence shown here is derived from an EMBL/GenBank/DDBJ whole genome shotgun (WGS) entry which is preliminary data.</text>
</comment>
<organism evidence="1 2">
    <name type="scientific">Halalkalicoccus paucihalophilus</name>
    <dbReference type="NCBI Taxonomy" id="1008153"/>
    <lineage>
        <taxon>Archaea</taxon>
        <taxon>Methanobacteriati</taxon>
        <taxon>Methanobacteriota</taxon>
        <taxon>Stenosarchaea group</taxon>
        <taxon>Halobacteria</taxon>
        <taxon>Halobacteriales</taxon>
        <taxon>Halococcaceae</taxon>
        <taxon>Halalkalicoccus</taxon>
    </lineage>
</organism>
<dbReference type="RefSeq" id="WP_066384138.1">
    <property type="nucleotide sequence ID" value="NZ_LTAZ01000011.1"/>
</dbReference>
<dbReference type="InterPro" id="IPR036390">
    <property type="entry name" value="WH_DNA-bd_sf"/>
</dbReference>
<evidence type="ECO:0008006" key="3">
    <source>
        <dbReference type="Google" id="ProtNLM"/>
    </source>
</evidence>
<evidence type="ECO:0000313" key="1">
    <source>
        <dbReference type="EMBL" id="KYH24920.1"/>
    </source>
</evidence>
<sequence length="116" mass="13875">MSIDIDQFDERSPEELAELSNPEHVLRFLYENRDRAWKAKEIASRTPVPENSIHPVLSRLAKQELVRHKAPYWALTDNLDRLRQAYDHHRVTRLFDDCYGEEDRDEWIEASEQAER</sequence>
<dbReference type="Proteomes" id="UP000075321">
    <property type="component" value="Unassembled WGS sequence"/>
</dbReference>
<dbReference type="SUPFAM" id="SSF46785">
    <property type="entry name" value="Winged helix' DNA-binding domain"/>
    <property type="match status" value="1"/>
</dbReference>
<name>A0A151ABI5_9EURY</name>
<dbReference type="InterPro" id="IPR036388">
    <property type="entry name" value="WH-like_DNA-bd_sf"/>
</dbReference>
<dbReference type="PATRIC" id="fig|1008153.3.peg.3118"/>
<gene>
    <name evidence="1" type="ORF">HAPAU_30120</name>
</gene>
<proteinExistence type="predicted"/>
<dbReference type="Gene3D" id="1.10.10.10">
    <property type="entry name" value="Winged helix-like DNA-binding domain superfamily/Winged helix DNA-binding domain"/>
    <property type="match status" value="1"/>
</dbReference>
<dbReference type="EMBL" id="LTAZ01000011">
    <property type="protein sequence ID" value="KYH24920.1"/>
    <property type="molecule type" value="Genomic_DNA"/>
</dbReference>
<protein>
    <recommendedName>
        <fullName evidence="3">Sugar-specific transcriptional regulator TrmB</fullName>
    </recommendedName>
</protein>
<dbReference type="OrthoDB" id="195563at2157"/>
<accession>A0A151ABI5</accession>